<organism evidence="1 2">
    <name type="scientific">Rhodofomes roseus</name>
    <dbReference type="NCBI Taxonomy" id="34475"/>
    <lineage>
        <taxon>Eukaryota</taxon>
        <taxon>Fungi</taxon>
        <taxon>Dikarya</taxon>
        <taxon>Basidiomycota</taxon>
        <taxon>Agaricomycotina</taxon>
        <taxon>Agaricomycetes</taxon>
        <taxon>Polyporales</taxon>
        <taxon>Rhodofomes</taxon>
    </lineage>
</organism>
<dbReference type="GeneID" id="72002132"/>
<proteinExistence type="predicted"/>
<evidence type="ECO:0000313" key="1">
    <source>
        <dbReference type="EMBL" id="KAH9841989.1"/>
    </source>
</evidence>
<dbReference type="EMBL" id="JADCUA010000003">
    <property type="protein sequence ID" value="KAH9841989.1"/>
    <property type="molecule type" value="Genomic_DNA"/>
</dbReference>
<accession>A0ABQ8KT79</accession>
<sequence>MYAAHPTPTPTMYHALHAVPVPGSTSLAYALQAQGPAQHTASGRRPGDTIDTYTATHAWLDARSWPHIQNPDYGVSYASHGSGVDGIQRSPIASAGHEPVPVTNYPAPYTTSGMSNECNALWIWTSQTILYHHGTQHEHSTMAPGRQVYWAASYAYATPLLWMR</sequence>
<evidence type="ECO:0000313" key="2">
    <source>
        <dbReference type="Proteomes" id="UP000814176"/>
    </source>
</evidence>
<name>A0ABQ8KT79_9APHY</name>
<dbReference type="RefSeq" id="XP_047783288.1">
    <property type="nucleotide sequence ID" value="XM_047921400.1"/>
</dbReference>
<keyword evidence="2" id="KW-1185">Reference proteome</keyword>
<dbReference type="Proteomes" id="UP000814176">
    <property type="component" value="Unassembled WGS sequence"/>
</dbReference>
<comment type="caution">
    <text evidence="1">The sequence shown here is derived from an EMBL/GenBank/DDBJ whole genome shotgun (WGS) entry which is preliminary data.</text>
</comment>
<protein>
    <submittedName>
        <fullName evidence="1">Uncharacterized protein</fullName>
    </submittedName>
</protein>
<gene>
    <name evidence="1" type="ORF">C8Q71DRAFT_721027</name>
</gene>
<reference evidence="1 2" key="1">
    <citation type="journal article" date="2021" name="Environ. Microbiol.">
        <title>Gene family expansions and transcriptome signatures uncover fungal adaptations to wood decay.</title>
        <authorList>
            <person name="Hage H."/>
            <person name="Miyauchi S."/>
            <person name="Viragh M."/>
            <person name="Drula E."/>
            <person name="Min B."/>
            <person name="Chaduli D."/>
            <person name="Navarro D."/>
            <person name="Favel A."/>
            <person name="Norest M."/>
            <person name="Lesage-Meessen L."/>
            <person name="Balint B."/>
            <person name="Merenyi Z."/>
            <person name="de Eugenio L."/>
            <person name="Morin E."/>
            <person name="Martinez A.T."/>
            <person name="Baldrian P."/>
            <person name="Stursova M."/>
            <person name="Martinez M.J."/>
            <person name="Novotny C."/>
            <person name="Magnuson J.K."/>
            <person name="Spatafora J.W."/>
            <person name="Maurice S."/>
            <person name="Pangilinan J."/>
            <person name="Andreopoulos W."/>
            <person name="LaButti K."/>
            <person name="Hundley H."/>
            <person name="Na H."/>
            <person name="Kuo A."/>
            <person name="Barry K."/>
            <person name="Lipzen A."/>
            <person name="Henrissat B."/>
            <person name="Riley R."/>
            <person name="Ahrendt S."/>
            <person name="Nagy L.G."/>
            <person name="Grigoriev I.V."/>
            <person name="Martin F."/>
            <person name="Rosso M.N."/>
        </authorList>
    </citation>
    <scope>NUCLEOTIDE SEQUENCE [LARGE SCALE GENOMIC DNA]</scope>
    <source>
        <strain evidence="1 2">CIRM-BRFM 1785</strain>
    </source>
</reference>